<organism evidence="2 3">
    <name type="scientific">Mesorhizobium retamae</name>
    <dbReference type="NCBI Taxonomy" id="2912854"/>
    <lineage>
        <taxon>Bacteria</taxon>
        <taxon>Pseudomonadati</taxon>
        <taxon>Pseudomonadota</taxon>
        <taxon>Alphaproteobacteria</taxon>
        <taxon>Hyphomicrobiales</taxon>
        <taxon>Phyllobacteriaceae</taxon>
        <taxon>Mesorhizobium</taxon>
    </lineage>
</organism>
<comment type="caution">
    <text evidence="2">The sequence shown here is derived from an EMBL/GenBank/DDBJ whole genome shotgun (WGS) entry which is preliminary data.</text>
</comment>
<name>A0ABS9Q852_9HYPH</name>
<dbReference type="EMBL" id="JAKREW010000001">
    <property type="protein sequence ID" value="MCG7503600.1"/>
    <property type="molecule type" value="Genomic_DNA"/>
</dbReference>
<proteinExistence type="predicted"/>
<accession>A0ABS9Q852</accession>
<dbReference type="Proteomes" id="UP001201701">
    <property type="component" value="Unassembled WGS sequence"/>
</dbReference>
<reference evidence="2 3" key="1">
    <citation type="submission" date="2022-02" db="EMBL/GenBank/DDBJ databases">
        <title>Draft genome sequence of Mezorhizobium retamae strain IRAMC:0171 isolated from Retama raetam nodules.</title>
        <authorList>
            <person name="Bengaied R."/>
            <person name="Sbissi I."/>
            <person name="Huber K."/>
            <person name="Ghodbane F."/>
            <person name="Nouioui I."/>
            <person name="Tarhouni M."/>
            <person name="Gtari M."/>
        </authorList>
    </citation>
    <scope>NUCLEOTIDE SEQUENCE [LARGE SCALE GENOMIC DNA]</scope>
    <source>
        <strain evidence="2 3">IRAMC:0171</strain>
    </source>
</reference>
<evidence type="ECO:0000313" key="3">
    <source>
        <dbReference type="Proteomes" id="UP001201701"/>
    </source>
</evidence>
<sequence length="97" mass="10347">MNSASGAEGLETETFAGPSAGASGKSLDEILAEFVMPEIPEPAILRRSVPILHHFITEVVPDLDGGEPLRALAKSLMEDEIERHRELLGRLQGGTGI</sequence>
<evidence type="ECO:0000313" key="2">
    <source>
        <dbReference type="EMBL" id="MCG7503600.1"/>
    </source>
</evidence>
<evidence type="ECO:0000256" key="1">
    <source>
        <dbReference type="SAM" id="MobiDB-lite"/>
    </source>
</evidence>
<dbReference type="RefSeq" id="WP_239361392.1">
    <property type="nucleotide sequence ID" value="NZ_JAKREW010000001.1"/>
</dbReference>
<gene>
    <name evidence="2" type="ORF">L4923_01055</name>
</gene>
<feature type="region of interest" description="Disordered" evidence="1">
    <location>
        <begin position="1"/>
        <end position="22"/>
    </location>
</feature>
<protein>
    <submittedName>
        <fullName evidence="2">Uncharacterized protein</fullName>
    </submittedName>
</protein>
<keyword evidence="3" id="KW-1185">Reference proteome</keyword>